<keyword evidence="7 13" id="KW-0479">Metal-binding</keyword>
<dbReference type="AlphaFoldDB" id="A0A1X6N831"/>
<keyword evidence="12" id="KW-0472">Membrane</keyword>
<evidence type="ECO:0000313" key="15">
    <source>
        <dbReference type="EMBL" id="OSX64650.1"/>
    </source>
</evidence>
<comment type="cofactor">
    <cofactor evidence="1 13">
        <name>heme</name>
        <dbReference type="ChEBI" id="CHEBI:30413"/>
    </cofactor>
</comment>
<keyword evidence="11 14" id="KW-0503">Monooxygenase</keyword>
<dbReference type="PANTHER" id="PTHR46300:SF7">
    <property type="entry name" value="P450, PUTATIVE (EUROFUNG)-RELATED"/>
    <property type="match status" value="1"/>
</dbReference>
<dbReference type="RefSeq" id="XP_024341444.1">
    <property type="nucleotide sequence ID" value="XM_024484485.1"/>
</dbReference>
<dbReference type="InterPro" id="IPR036396">
    <property type="entry name" value="Cyt_P450_sf"/>
</dbReference>
<keyword evidence="9 14" id="KW-0560">Oxidoreductase</keyword>
<gene>
    <name evidence="15" type="ORF">POSPLADRAFT_1134491</name>
</gene>
<evidence type="ECO:0000256" key="7">
    <source>
        <dbReference type="ARBA" id="ARBA00022723"/>
    </source>
</evidence>
<dbReference type="GO" id="GO:0016705">
    <property type="term" value="F:oxidoreductase activity, acting on paired donors, with incorporation or reduction of molecular oxygen"/>
    <property type="evidence" value="ECO:0007669"/>
    <property type="project" value="InterPro"/>
</dbReference>
<evidence type="ECO:0000313" key="16">
    <source>
        <dbReference type="Proteomes" id="UP000194127"/>
    </source>
</evidence>
<dbReference type="PRINTS" id="PR00463">
    <property type="entry name" value="EP450I"/>
</dbReference>
<keyword evidence="5 13" id="KW-0349">Heme</keyword>
<feature type="binding site" description="axial binding residue" evidence="13">
    <location>
        <position position="452"/>
    </location>
    <ligand>
        <name>heme</name>
        <dbReference type="ChEBI" id="CHEBI:30413"/>
    </ligand>
    <ligandPart>
        <name>Fe</name>
        <dbReference type="ChEBI" id="CHEBI:18248"/>
    </ligandPart>
</feature>
<dbReference type="GO" id="GO:0016020">
    <property type="term" value="C:membrane"/>
    <property type="evidence" value="ECO:0007669"/>
    <property type="project" value="UniProtKB-SubCell"/>
</dbReference>
<dbReference type="Gene3D" id="1.10.630.10">
    <property type="entry name" value="Cytochrome P450"/>
    <property type="match status" value="1"/>
</dbReference>
<proteinExistence type="inferred from homology"/>
<evidence type="ECO:0000256" key="4">
    <source>
        <dbReference type="ARBA" id="ARBA00010617"/>
    </source>
</evidence>
<comment type="pathway">
    <text evidence="3">Secondary metabolite biosynthesis.</text>
</comment>
<evidence type="ECO:0000256" key="2">
    <source>
        <dbReference type="ARBA" id="ARBA00004167"/>
    </source>
</evidence>
<keyword evidence="6" id="KW-0812">Transmembrane</keyword>
<keyword evidence="8" id="KW-1133">Transmembrane helix</keyword>
<evidence type="ECO:0000256" key="11">
    <source>
        <dbReference type="ARBA" id="ARBA00023033"/>
    </source>
</evidence>
<evidence type="ECO:0000256" key="1">
    <source>
        <dbReference type="ARBA" id="ARBA00001971"/>
    </source>
</evidence>
<dbReference type="EMBL" id="KZ110593">
    <property type="protein sequence ID" value="OSX64650.1"/>
    <property type="molecule type" value="Genomic_DNA"/>
</dbReference>
<evidence type="ECO:0000256" key="8">
    <source>
        <dbReference type="ARBA" id="ARBA00022989"/>
    </source>
</evidence>
<comment type="similarity">
    <text evidence="4 14">Belongs to the cytochrome P450 family.</text>
</comment>
<sequence>MSLPWAYCTAVCILICAAGYTFAKQRAKAPLPPGPARLPILGNALNVPFEFQWLKFTEWAGIYGEIFSLSVLGHSILVLNSVNAIEELFEKRSALYADRPHIPLAGEMVGFSSIPVLERYGRRHREGRKLILNSLDHHNQTDIHRIQRNKAALMLSKLVSNPKDRRSHSRWFIAAVVFQLTHGQQIEHVDHIFVKLAERFNKDFSHMVRPGRFLVDNIPILQYLPSWLPGMGFKSLAKECREQFLRLCNEPYAYVKDQVANGTALPSLAARLIEENTNPTPEEEWFYKTTVMQFYAGTLISTVSSIESFVLIMSLYPEIQQKAQAELDCVVGPGRLPDFSDGAYLPYLDAVLKEVYRWNPVLPISVPHRVMQDDVYNGFHIPIGATVIANSWHVACFPNVGTLADVELRAVLHDPLLYPDPFQVIPERYLNQEGGLNPDPQKFAFGYGRRVCPGRVLAEDSIFIFVACVLATLDISKAVGPDGLPIESGVQYTGGTVSHPGPFQCTIKPRSAESVCLIQSAAMHVDYMN</sequence>
<protein>
    <recommendedName>
        <fullName evidence="17">Cytochrome P450</fullName>
    </recommendedName>
</protein>
<evidence type="ECO:0000256" key="9">
    <source>
        <dbReference type="ARBA" id="ARBA00023002"/>
    </source>
</evidence>
<keyword evidence="10 13" id="KW-0408">Iron</keyword>
<evidence type="ECO:0008006" key="17">
    <source>
        <dbReference type="Google" id="ProtNLM"/>
    </source>
</evidence>
<evidence type="ECO:0000256" key="12">
    <source>
        <dbReference type="ARBA" id="ARBA00023136"/>
    </source>
</evidence>
<evidence type="ECO:0000256" key="14">
    <source>
        <dbReference type="RuleBase" id="RU000461"/>
    </source>
</evidence>
<evidence type="ECO:0000256" key="13">
    <source>
        <dbReference type="PIRSR" id="PIRSR602401-1"/>
    </source>
</evidence>
<evidence type="ECO:0000256" key="5">
    <source>
        <dbReference type="ARBA" id="ARBA00022617"/>
    </source>
</evidence>
<evidence type="ECO:0000256" key="10">
    <source>
        <dbReference type="ARBA" id="ARBA00023004"/>
    </source>
</evidence>
<evidence type="ECO:0000256" key="3">
    <source>
        <dbReference type="ARBA" id="ARBA00005179"/>
    </source>
</evidence>
<name>A0A1X6N831_9APHY</name>
<dbReference type="InterPro" id="IPR017972">
    <property type="entry name" value="Cyt_P450_CS"/>
</dbReference>
<dbReference type="PRINTS" id="PR00385">
    <property type="entry name" value="P450"/>
</dbReference>
<dbReference type="GO" id="GO:0020037">
    <property type="term" value="F:heme binding"/>
    <property type="evidence" value="ECO:0007669"/>
    <property type="project" value="InterPro"/>
</dbReference>
<dbReference type="STRING" id="670580.A0A1X6N831"/>
<dbReference type="PANTHER" id="PTHR46300">
    <property type="entry name" value="P450, PUTATIVE (EUROFUNG)-RELATED-RELATED"/>
    <property type="match status" value="1"/>
</dbReference>
<evidence type="ECO:0000256" key="6">
    <source>
        <dbReference type="ARBA" id="ARBA00022692"/>
    </source>
</evidence>
<dbReference type="CDD" id="cd11065">
    <property type="entry name" value="CYP64-like"/>
    <property type="match status" value="1"/>
</dbReference>
<keyword evidence="16" id="KW-1185">Reference proteome</keyword>
<dbReference type="InterPro" id="IPR002401">
    <property type="entry name" value="Cyt_P450_E_grp-I"/>
</dbReference>
<dbReference type="Proteomes" id="UP000194127">
    <property type="component" value="Unassembled WGS sequence"/>
</dbReference>
<dbReference type="InterPro" id="IPR050364">
    <property type="entry name" value="Cytochrome_P450_fung"/>
</dbReference>
<comment type="subcellular location">
    <subcellularLocation>
        <location evidence="2">Membrane</location>
        <topology evidence="2">Single-pass membrane protein</topology>
    </subcellularLocation>
</comment>
<reference evidence="15 16" key="1">
    <citation type="submission" date="2017-04" db="EMBL/GenBank/DDBJ databases">
        <title>Genome Sequence of the Model Brown-Rot Fungus Postia placenta SB12.</title>
        <authorList>
            <consortium name="DOE Joint Genome Institute"/>
            <person name="Gaskell J."/>
            <person name="Kersten P."/>
            <person name="Larrondo L.F."/>
            <person name="Canessa P."/>
            <person name="Martinez D."/>
            <person name="Hibbett D."/>
            <person name="Schmoll M."/>
            <person name="Kubicek C.P."/>
            <person name="Martinez A.T."/>
            <person name="Yadav J."/>
            <person name="Master E."/>
            <person name="Magnuson J.K."/>
            <person name="James T."/>
            <person name="Yaver D."/>
            <person name="Berka R."/>
            <person name="Labutti K."/>
            <person name="Lipzen A."/>
            <person name="Aerts A."/>
            <person name="Barry K."/>
            <person name="Henrissat B."/>
            <person name="Blanchette R."/>
            <person name="Grigoriev I."/>
            <person name="Cullen D."/>
        </authorList>
    </citation>
    <scope>NUCLEOTIDE SEQUENCE [LARGE SCALE GENOMIC DNA]</scope>
    <source>
        <strain evidence="15 16">MAD-698-R-SB12</strain>
    </source>
</reference>
<dbReference type="SUPFAM" id="SSF48264">
    <property type="entry name" value="Cytochrome P450"/>
    <property type="match status" value="1"/>
</dbReference>
<organism evidence="15 16">
    <name type="scientific">Postia placenta MAD-698-R-SB12</name>
    <dbReference type="NCBI Taxonomy" id="670580"/>
    <lineage>
        <taxon>Eukaryota</taxon>
        <taxon>Fungi</taxon>
        <taxon>Dikarya</taxon>
        <taxon>Basidiomycota</taxon>
        <taxon>Agaricomycotina</taxon>
        <taxon>Agaricomycetes</taxon>
        <taxon>Polyporales</taxon>
        <taxon>Adustoporiaceae</taxon>
        <taxon>Rhodonia</taxon>
    </lineage>
</organism>
<dbReference type="OrthoDB" id="2789670at2759"/>
<dbReference type="GO" id="GO:0005506">
    <property type="term" value="F:iron ion binding"/>
    <property type="evidence" value="ECO:0007669"/>
    <property type="project" value="InterPro"/>
</dbReference>
<dbReference type="Pfam" id="PF00067">
    <property type="entry name" value="p450"/>
    <property type="match status" value="2"/>
</dbReference>
<dbReference type="GeneID" id="36329434"/>
<dbReference type="GO" id="GO:0004497">
    <property type="term" value="F:monooxygenase activity"/>
    <property type="evidence" value="ECO:0007669"/>
    <property type="project" value="UniProtKB-KW"/>
</dbReference>
<dbReference type="PROSITE" id="PS00086">
    <property type="entry name" value="CYTOCHROME_P450"/>
    <property type="match status" value="1"/>
</dbReference>
<accession>A0A1X6N831</accession>
<dbReference type="InterPro" id="IPR001128">
    <property type="entry name" value="Cyt_P450"/>
</dbReference>